<proteinExistence type="predicted"/>
<name>A0AAE3JAV2_9FIRM</name>
<organism evidence="2 3">
    <name type="scientific">Hominilimicola fabiformis</name>
    <dbReference type="NCBI Taxonomy" id="2885356"/>
    <lineage>
        <taxon>Bacteria</taxon>
        <taxon>Bacillati</taxon>
        <taxon>Bacillota</taxon>
        <taxon>Clostridia</taxon>
        <taxon>Eubacteriales</taxon>
        <taxon>Oscillospiraceae</taxon>
        <taxon>Hominilimicola</taxon>
    </lineage>
</organism>
<evidence type="ECO:0000256" key="1">
    <source>
        <dbReference type="SAM" id="Coils"/>
    </source>
</evidence>
<dbReference type="AlphaFoldDB" id="A0AAE3JAV2"/>
<dbReference type="InterPro" id="IPR053842">
    <property type="entry name" value="NikA-like"/>
</dbReference>
<keyword evidence="1" id="KW-0175">Coiled coil</keyword>
<gene>
    <name evidence="2" type="ORF">LKE05_13860</name>
</gene>
<keyword evidence="3" id="KW-1185">Reference proteome</keyword>
<dbReference type="Pfam" id="PF21983">
    <property type="entry name" value="NikA-like"/>
    <property type="match status" value="1"/>
</dbReference>
<dbReference type="Proteomes" id="UP001198242">
    <property type="component" value="Unassembled WGS sequence"/>
</dbReference>
<reference evidence="2 3" key="1">
    <citation type="submission" date="2021-10" db="EMBL/GenBank/DDBJ databases">
        <title>Anaerobic single-cell dispensing facilitates the cultivation of human gut bacteria.</title>
        <authorList>
            <person name="Afrizal A."/>
        </authorList>
    </citation>
    <scope>NUCLEOTIDE SEQUENCE [LARGE SCALE GENOMIC DNA]</scope>
    <source>
        <strain evidence="2 3">CLA-AA-H232</strain>
    </source>
</reference>
<sequence>MKKSTDFHVRISDDELELIDEKARQLRMTRSKYVIQSALHQKIITLDNTAIKQLTSELRKIGINVNQIAILCNMGKLQCVHIEDTKNEITKVWEELKKLRQEIKNLNEHS</sequence>
<dbReference type="EMBL" id="JAJEQM010000032">
    <property type="protein sequence ID" value="MCC2211867.1"/>
    <property type="molecule type" value="Genomic_DNA"/>
</dbReference>
<comment type="caution">
    <text evidence="2">The sequence shown here is derived from an EMBL/GenBank/DDBJ whole genome shotgun (WGS) entry which is preliminary data.</text>
</comment>
<protein>
    <submittedName>
        <fullName evidence="2">MobC family plasmid mobilization relaxosome protein</fullName>
    </submittedName>
</protein>
<accession>A0AAE3JAV2</accession>
<feature type="coiled-coil region" evidence="1">
    <location>
        <begin position="82"/>
        <end position="109"/>
    </location>
</feature>
<dbReference type="RefSeq" id="WP_022230095.1">
    <property type="nucleotide sequence ID" value="NZ_JAJEQM010000032.1"/>
</dbReference>
<evidence type="ECO:0000313" key="2">
    <source>
        <dbReference type="EMBL" id="MCC2211867.1"/>
    </source>
</evidence>
<evidence type="ECO:0000313" key="3">
    <source>
        <dbReference type="Proteomes" id="UP001198242"/>
    </source>
</evidence>